<accession>A0A5K7Z913</accession>
<gene>
    <name evidence="2" type="ORF">DSCW_46770</name>
</gene>
<keyword evidence="3" id="KW-1185">Reference proteome</keyword>
<dbReference type="KEGG" id="dwd:DSCW_46770"/>
<evidence type="ECO:0000313" key="3">
    <source>
        <dbReference type="Proteomes" id="UP000427769"/>
    </source>
</evidence>
<evidence type="ECO:0000313" key="2">
    <source>
        <dbReference type="EMBL" id="BBO77260.1"/>
    </source>
</evidence>
<dbReference type="InterPro" id="IPR054648">
    <property type="entry name" value="TudS-rel"/>
</dbReference>
<name>A0A5K7Z913_9BACT</name>
<dbReference type="Proteomes" id="UP000427769">
    <property type="component" value="Chromosome"/>
</dbReference>
<feature type="chain" id="PRO_5024465602" description="DUF523 domain-containing protein" evidence="1">
    <location>
        <begin position="20"/>
        <end position="178"/>
    </location>
</feature>
<keyword evidence="1" id="KW-0732">Signal</keyword>
<dbReference type="AlphaFoldDB" id="A0A5K7Z913"/>
<evidence type="ECO:0000256" key="1">
    <source>
        <dbReference type="SAM" id="SignalP"/>
    </source>
</evidence>
<organism evidence="2 3">
    <name type="scientific">Desulfosarcina widdelii</name>
    <dbReference type="NCBI Taxonomy" id="947919"/>
    <lineage>
        <taxon>Bacteria</taxon>
        <taxon>Pseudomonadati</taxon>
        <taxon>Thermodesulfobacteriota</taxon>
        <taxon>Desulfobacteria</taxon>
        <taxon>Desulfobacterales</taxon>
        <taxon>Desulfosarcinaceae</taxon>
        <taxon>Desulfosarcina</taxon>
    </lineage>
</organism>
<dbReference type="NCBIfam" id="NF045597">
    <property type="entry name" value="TudS_rel_CD3072"/>
    <property type="match status" value="1"/>
</dbReference>
<proteinExistence type="predicted"/>
<reference evidence="2 3" key="1">
    <citation type="submission" date="2019-11" db="EMBL/GenBank/DDBJ databases">
        <title>Comparative genomics of hydrocarbon-degrading Desulfosarcina strains.</title>
        <authorList>
            <person name="Watanabe M."/>
            <person name="Kojima H."/>
            <person name="Fukui M."/>
        </authorList>
    </citation>
    <scope>NUCLEOTIDE SEQUENCE [LARGE SCALE GENOMIC DNA]</scope>
    <source>
        <strain evidence="2 3">PP31</strain>
    </source>
</reference>
<dbReference type="RefSeq" id="WP_155306025.1">
    <property type="nucleotide sequence ID" value="NZ_AP021875.1"/>
</dbReference>
<dbReference type="OrthoDB" id="5420310at2"/>
<sequence length="178" mass="19553">MKRSRKILILCHCLLNANAKVRPLATYPGVLMDALEPYLRQGVGIVQLPCPESSYLGINRWGMSKEQYDHPHFRRHCRHILTPVLDQVETYCASGCEIIGVVGADGSPNCGIHQTPMGYNGGVIGASEPVEEQIGGVHLSAGTGVFMKELKQMLAEKNITTTFMAIDEKNPGEMRTET</sequence>
<evidence type="ECO:0008006" key="4">
    <source>
        <dbReference type="Google" id="ProtNLM"/>
    </source>
</evidence>
<protein>
    <recommendedName>
        <fullName evidence="4">DUF523 domain-containing protein</fullName>
    </recommendedName>
</protein>
<feature type="signal peptide" evidence="1">
    <location>
        <begin position="1"/>
        <end position="19"/>
    </location>
</feature>
<dbReference type="EMBL" id="AP021875">
    <property type="protein sequence ID" value="BBO77260.1"/>
    <property type="molecule type" value="Genomic_DNA"/>
</dbReference>